<evidence type="ECO:0000313" key="2">
    <source>
        <dbReference type="Proteomes" id="UP000293874"/>
    </source>
</evidence>
<dbReference type="EMBL" id="SGXA01000002">
    <property type="protein sequence ID" value="RZS71509.1"/>
    <property type="molecule type" value="Genomic_DNA"/>
</dbReference>
<keyword evidence="2" id="KW-1185">Reference proteome</keyword>
<accession>A0A4Q7MU89</accession>
<reference evidence="1 2" key="1">
    <citation type="submission" date="2019-02" db="EMBL/GenBank/DDBJ databases">
        <title>Genomic Encyclopedia of Type Strains, Phase IV (KMG-IV): sequencing the most valuable type-strain genomes for metagenomic binning, comparative biology and taxonomic classification.</title>
        <authorList>
            <person name="Goeker M."/>
        </authorList>
    </citation>
    <scope>NUCLEOTIDE SEQUENCE [LARGE SCALE GENOMIC DNA]</scope>
    <source>
        <strain evidence="1 2">DSM 18116</strain>
    </source>
</reference>
<sequence length="59" mass="6768">MVITRRASRKESNPIQFENQNIIITQGKHLKIQKPQVQSLEAFNLLSSPDGTVLEPFFE</sequence>
<organism evidence="1 2">
    <name type="scientific">Pseudobacter ginsenosidimutans</name>
    <dbReference type="NCBI Taxonomy" id="661488"/>
    <lineage>
        <taxon>Bacteria</taxon>
        <taxon>Pseudomonadati</taxon>
        <taxon>Bacteroidota</taxon>
        <taxon>Chitinophagia</taxon>
        <taxon>Chitinophagales</taxon>
        <taxon>Chitinophagaceae</taxon>
        <taxon>Pseudobacter</taxon>
    </lineage>
</organism>
<name>A0A4Q7MU89_9BACT</name>
<comment type="caution">
    <text evidence="1">The sequence shown here is derived from an EMBL/GenBank/DDBJ whole genome shotgun (WGS) entry which is preliminary data.</text>
</comment>
<dbReference type="AlphaFoldDB" id="A0A4Q7MU89"/>
<gene>
    <name evidence="1" type="ORF">EV199_3413</name>
</gene>
<protein>
    <submittedName>
        <fullName evidence="1">Uncharacterized protein</fullName>
    </submittedName>
</protein>
<proteinExistence type="predicted"/>
<dbReference type="Proteomes" id="UP000293874">
    <property type="component" value="Unassembled WGS sequence"/>
</dbReference>
<evidence type="ECO:0000313" key="1">
    <source>
        <dbReference type="EMBL" id="RZS71509.1"/>
    </source>
</evidence>